<accession>A0AAN4ZVL9</accession>
<evidence type="ECO:0000313" key="3">
    <source>
        <dbReference type="EMBL" id="GMR44460.1"/>
    </source>
</evidence>
<protein>
    <submittedName>
        <fullName evidence="3">Uncharacterized protein</fullName>
    </submittedName>
</protein>
<keyword evidence="2" id="KW-1133">Transmembrane helix</keyword>
<reference evidence="4" key="1">
    <citation type="submission" date="2022-10" db="EMBL/GenBank/DDBJ databases">
        <title>Genome assembly of Pristionchus species.</title>
        <authorList>
            <person name="Yoshida K."/>
            <person name="Sommer R.J."/>
        </authorList>
    </citation>
    <scope>NUCLEOTIDE SEQUENCE [LARGE SCALE GENOMIC DNA]</scope>
    <source>
        <strain evidence="4">RS5460</strain>
    </source>
</reference>
<dbReference type="Proteomes" id="UP001328107">
    <property type="component" value="Unassembled WGS sequence"/>
</dbReference>
<keyword evidence="2" id="KW-0812">Transmembrane</keyword>
<comment type="caution">
    <text evidence="3">The sequence shown here is derived from an EMBL/GenBank/DDBJ whole genome shotgun (WGS) entry which is preliminary data.</text>
</comment>
<name>A0AAN4ZVL9_9BILA</name>
<evidence type="ECO:0000313" key="4">
    <source>
        <dbReference type="Proteomes" id="UP001328107"/>
    </source>
</evidence>
<dbReference type="EMBL" id="BTRK01000003">
    <property type="protein sequence ID" value="GMR44460.1"/>
    <property type="molecule type" value="Genomic_DNA"/>
</dbReference>
<feature type="transmembrane region" description="Helical" evidence="2">
    <location>
        <begin position="115"/>
        <end position="138"/>
    </location>
</feature>
<feature type="compositionally biased region" description="Basic and acidic residues" evidence="1">
    <location>
        <begin position="250"/>
        <end position="259"/>
    </location>
</feature>
<dbReference type="PANTHER" id="PTHR36694:SF8">
    <property type="entry name" value="MARVEL DOMAIN-CONTAINING PROTEIN"/>
    <property type="match status" value="1"/>
</dbReference>
<evidence type="ECO:0000256" key="1">
    <source>
        <dbReference type="SAM" id="MobiDB-lite"/>
    </source>
</evidence>
<organism evidence="3 4">
    <name type="scientific">Pristionchus mayeri</name>
    <dbReference type="NCBI Taxonomy" id="1317129"/>
    <lineage>
        <taxon>Eukaryota</taxon>
        <taxon>Metazoa</taxon>
        <taxon>Ecdysozoa</taxon>
        <taxon>Nematoda</taxon>
        <taxon>Chromadorea</taxon>
        <taxon>Rhabditida</taxon>
        <taxon>Rhabditina</taxon>
        <taxon>Diplogasteromorpha</taxon>
        <taxon>Diplogasteroidea</taxon>
        <taxon>Neodiplogasteridae</taxon>
        <taxon>Pristionchus</taxon>
    </lineage>
</organism>
<dbReference type="PANTHER" id="PTHR36694">
    <property type="entry name" value="PASIFLORA 1, ISOFORM A-RELATED"/>
    <property type="match status" value="1"/>
</dbReference>
<feature type="transmembrane region" description="Helical" evidence="2">
    <location>
        <begin position="81"/>
        <end position="108"/>
    </location>
</feature>
<feature type="transmembrane region" description="Helical" evidence="2">
    <location>
        <begin position="12"/>
        <end position="32"/>
    </location>
</feature>
<feature type="transmembrane region" description="Helical" evidence="2">
    <location>
        <begin position="150"/>
        <end position="172"/>
    </location>
</feature>
<evidence type="ECO:0000256" key="2">
    <source>
        <dbReference type="SAM" id="Phobius"/>
    </source>
</evidence>
<gene>
    <name evidence="3" type="ORF">PMAYCL1PPCAC_14655</name>
</gene>
<proteinExistence type="predicted"/>
<keyword evidence="2" id="KW-0472">Membrane</keyword>
<dbReference type="AlphaFoldDB" id="A0AAN4ZVL9"/>
<feature type="compositionally biased region" description="Basic and acidic residues" evidence="1">
    <location>
        <begin position="204"/>
        <end position="243"/>
    </location>
</feature>
<keyword evidence="4" id="KW-1185">Reference proteome</keyword>
<feature type="region of interest" description="Disordered" evidence="1">
    <location>
        <begin position="182"/>
        <end position="303"/>
    </location>
</feature>
<sequence>MADPLACLRGAAIVVGVWNIIWACIQIGVMGWQTQVVKDLMGYWENREIPDNALIYSDFKARFPGLYGLYTETPERRRVNAMYPIVIIALVLSIAHLPASCMLVYAAIKRRKNWVWPYFVTGAALIIMSTAYAVLWWSGDVFTEQLVMSVAEFVMAIAICAPGWFAVLFFFIRLNGQLQSNRPAGRGGSGRRRPHGDVPTWRTEWPDRPPPELERKLRRESRERREKEMRRLEKESERIEKEKRRMARERRREEEERARRYQPFNSGNVDYYVPRPQEQSFPWNSPVPRQEPEPPRRPPRRKSAAEVIENLYYEHYPEEMPKEVGALRREKH</sequence>